<gene>
    <name evidence="3" type="ORF">GWI33_021413</name>
    <name evidence="2" type="ORF">GWI33_021415</name>
</gene>
<evidence type="ECO:0000313" key="4">
    <source>
        <dbReference type="Proteomes" id="UP000625711"/>
    </source>
</evidence>
<evidence type="ECO:0000256" key="1">
    <source>
        <dbReference type="SAM" id="MobiDB-lite"/>
    </source>
</evidence>
<accession>A0A834HPK7</accession>
<sequence>MSKNRRPIRMSNWVQTRTPSRLFELCGSRQRETLNNMRRGSRVSPGMDNEMTRLTRPRDVTAFNANAIRKVSSLQSLLEMGRADISHWSKAERYSV</sequence>
<feature type="region of interest" description="Disordered" evidence="1">
    <location>
        <begin position="33"/>
        <end position="53"/>
    </location>
</feature>
<reference evidence="2" key="1">
    <citation type="submission" date="2020-08" db="EMBL/GenBank/DDBJ databases">
        <title>Genome sequencing and assembly of the red palm weevil Rhynchophorus ferrugineus.</title>
        <authorList>
            <person name="Dias G.B."/>
            <person name="Bergman C.M."/>
            <person name="Manee M."/>
        </authorList>
    </citation>
    <scope>NUCLEOTIDE SEQUENCE</scope>
    <source>
        <strain evidence="2">AA-2017</strain>
        <tissue evidence="2">Whole larva</tissue>
    </source>
</reference>
<dbReference type="EMBL" id="JAACXV010014669">
    <property type="protein sequence ID" value="KAF7265146.1"/>
    <property type="molecule type" value="Genomic_DNA"/>
</dbReference>
<protein>
    <submittedName>
        <fullName evidence="2">Uncharacterized protein</fullName>
    </submittedName>
</protein>
<evidence type="ECO:0000313" key="2">
    <source>
        <dbReference type="EMBL" id="KAF7265143.1"/>
    </source>
</evidence>
<organism evidence="2 4">
    <name type="scientific">Rhynchophorus ferrugineus</name>
    <name type="common">Red palm weevil</name>
    <name type="synonym">Curculio ferrugineus</name>
    <dbReference type="NCBI Taxonomy" id="354439"/>
    <lineage>
        <taxon>Eukaryota</taxon>
        <taxon>Metazoa</taxon>
        <taxon>Ecdysozoa</taxon>
        <taxon>Arthropoda</taxon>
        <taxon>Hexapoda</taxon>
        <taxon>Insecta</taxon>
        <taxon>Pterygota</taxon>
        <taxon>Neoptera</taxon>
        <taxon>Endopterygota</taxon>
        <taxon>Coleoptera</taxon>
        <taxon>Polyphaga</taxon>
        <taxon>Cucujiformia</taxon>
        <taxon>Curculionidae</taxon>
        <taxon>Dryophthorinae</taxon>
        <taxon>Rhynchophorus</taxon>
    </lineage>
</organism>
<keyword evidence="4" id="KW-1185">Reference proteome</keyword>
<dbReference type="EMBL" id="JAACXV010014670">
    <property type="protein sequence ID" value="KAF7265143.1"/>
    <property type="molecule type" value="Genomic_DNA"/>
</dbReference>
<evidence type="ECO:0000313" key="3">
    <source>
        <dbReference type="EMBL" id="KAF7265146.1"/>
    </source>
</evidence>
<comment type="caution">
    <text evidence="2">The sequence shown here is derived from an EMBL/GenBank/DDBJ whole genome shotgun (WGS) entry which is preliminary data.</text>
</comment>
<dbReference type="AlphaFoldDB" id="A0A834HPK7"/>
<proteinExistence type="predicted"/>
<name>A0A834HPK7_RHYFE</name>
<dbReference type="Proteomes" id="UP000625711">
    <property type="component" value="Unassembled WGS sequence"/>
</dbReference>